<name>A0A820TAB1_9BILA</name>
<evidence type="ECO:0000313" key="1">
    <source>
        <dbReference type="EMBL" id="CAF4462725.1"/>
    </source>
</evidence>
<proteinExistence type="predicted"/>
<comment type="caution">
    <text evidence="1">The sequence shown here is derived from an EMBL/GenBank/DDBJ whole genome shotgun (WGS) entry which is preliminary data.</text>
</comment>
<sequence>STSAGRCYQCNSRNSLCGITANASLKIDGTPCNGQCYIRLNRDDQFTVYRGCSWEQGFMEPQERNILILKGNSVWMFCDDAPYCNVEASSLLTSMFDI</sequence>
<dbReference type="AlphaFoldDB" id="A0A820TAB1"/>
<feature type="non-terminal residue" evidence="1">
    <location>
        <position position="98"/>
    </location>
</feature>
<evidence type="ECO:0000313" key="2">
    <source>
        <dbReference type="Proteomes" id="UP000663881"/>
    </source>
</evidence>
<dbReference type="EMBL" id="CAJOAY010037251">
    <property type="protein sequence ID" value="CAF4462725.1"/>
    <property type="molecule type" value="Genomic_DNA"/>
</dbReference>
<accession>A0A820TAB1</accession>
<reference evidence="1" key="1">
    <citation type="submission" date="2021-02" db="EMBL/GenBank/DDBJ databases">
        <authorList>
            <person name="Nowell W R."/>
        </authorList>
    </citation>
    <scope>NUCLEOTIDE SEQUENCE</scope>
</reference>
<gene>
    <name evidence="1" type="ORF">OKA104_LOCUS54789</name>
</gene>
<organism evidence="1 2">
    <name type="scientific">Adineta steineri</name>
    <dbReference type="NCBI Taxonomy" id="433720"/>
    <lineage>
        <taxon>Eukaryota</taxon>
        <taxon>Metazoa</taxon>
        <taxon>Spiralia</taxon>
        <taxon>Gnathifera</taxon>
        <taxon>Rotifera</taxon>
        <taxon>Eurotatoria</taxon>
        <taxon>Bdelloidea</taxon>
        <taxon>Adinetida</taxon>
        <taxon>Adinetidae</taxon>
        <taxon>Adineta</taxon>
    </lineage>
</organism>
<protein>
    <submittedName>
        <fullName evidence="1">Uncharacterized protein</fullName>
    </submittedName>
</protein>
<dbReference type="Proteomes" id="UP000663881">
    <property type="component" value="Unassembled WGS sequence"/>
</dbReference>